<feature type="region of interest" description="Disordered" evidence="5">
    <location>
        <begin position="409"/>
        <end position="453"/>
    </location>
</feature>
<evidence type="ECO:0000256" key="5">
    <source>
        <dbReference type="SAM" id="MobiDB-lite"/>
    </source>
</evidence>
<feature type="compositionally biased region" description="Polar residues" evidence="5">
    <location>
        <begin position="157"/>
        <end position="166"/>
    </location>
</feature>
<dbReference type="GO" id="GO:0008270">
    <property type="term" value="F:zinc ion binding"/>
    <property type="evidence" value="ECO:0007669"/>
    <property type="project" value="UniProtKB-KW"/>
</dbReference>
<keyword evidence="1" id="KW-0479">Metal-binding</keyword>
<feature type="compositionally biased region" description="Polar residues" evidence="5">
    <location>
        <begin position="42"/>
        <end position="55"/>
    </location>
</feature>
<reference evidence="7" key="1">
    <citation type="submission" date="2020-05" db="EMBL/GenBank/DDBJ databases">
        <title>Mycena genomes resolve the evolution of fungal bioluminescence.</title>
        <authorList>
            <person name="Tsai I.J."/>
        </authorList>
    </citation>
    <scope>NUCLEOTIDE SEQUENCE</scope>
    <source>
        <strain evidence="7">110903Hualien_Pintung</strain>
    </source>
</reference>
<dbReference type="Gene3D" id="3.30.40.10">
    <property type="entry name" value="Zinc/RING finger domain, C3HC4 (zinc finger)"/>
    <property type="match status" value="1"/>
</dbReference>
<accession>A0A8H6S9E9</accession>
<feature type="compositionally biased region" description="Low complexity" evidence="5">
    <location>
        <begin position="204"/>
        <end position="222"/>
    </location>
</feature>
<feature type="domain" description="PHD-type" evidence="6">
    <location>
        <begin position="614"/>
        <end position="668"/>
    </location>
</feature>
<keyword evidence="8" id="KW-1185">Reference proteome</keyword>
<dbReference type="SUPFAM" id="SSF57903">
    <property type="entry name" value="FYVE/PHD zinc finger"/>
    <property type="match status" value="1"/>
</dbReference>
<dbReference type="Pfam" id="PF00628">
    <property type="entry name" value="PHD"/>
    <property type="match status" value="1"/>
</dbReference>
<organism evidence="7 8">
    <name type="scientific">Mycena chlorophos</name>
    <name type="common">Agaric fungus</name>
    <name type="synonym">Agaricus chlorophos</name>
    <dbReference type="NCBI Taxonomy" id="658473"/>
    <lineage>
        <taxon>Eukaryota</taxon>
        <taxon>Fungi</taxon>
        <taxon>Dikarya</taxon>
        <taxon>Basidiomycota</taxon>
        <taxon>Agaricomycotina</taxon>
        <taxon>Agaricomycetes</taxon>
        <taxon>Agaricomycetidae</taxon>
        <taxon>Agaricales</taxon>
        <taxon>Marasmiineae</taxon>
        <taxon>Mycenaceae</taxon>
        <taxon>Mycena</taxon>
    </lineage>
</organism>
<keyword evidence="3" id="KW-0862">Zinc</keyword>
<feature type="compositionally biased region" description="Low complexity" evidence="5">
    <location>
        <begin position="427"/>
        <end position="444"/>
    </location>
</feature>
<dbReference type="InterPro" id="IPR011011">
    <property type="entry name" value="Znf_FYVE_PHD"/>
</dbReference>
<proteinExistence type="predicted"/>
<sequence>MAAQPVPAPTQLPVVSPSMPAQSTSSVEPRIAAFPLGRSHLPTPQSPDQLGQYLNLQGPESPLAQISHPARPVVYTIPSPLHKPMPPLQGQTQTMTPESSPYTPRHDPSRYPVMTHAIPHFNPYAHYLTPKAAPSTASPSTIVRAPPPRMATPPPSANSHPANLSSPFADKPTPASRNPYFLPRQIPIHVDDIFSSASPPKSNTPSVQTSTPPVSPPSSVAPTPVPAPAPGGEMERIRQTMLQNQLAHHQEAEARRPDYLKRGKRPLSEAGPSANGEDEREGSRRPGVGITDSPHKGRRIALFQETSDESFEESLMAGGYGRYRTADWVRTPHPLPPPGTPGAGQPGPSTIAQRVEALQAAQPPTPKDLKRLRRLNAFRSNETTNTNTEPQTPRLFPVTVEGIGRVLMDAESEERGLGDSKKGVGLGKKPVAAGGKKANNNTKPQEPSARERRAMLMAAMLEETAEKPNWPDGEFPWRLRSDERAELTKEEDRHRMKRIESFLNRDTDDEADSEGENGKDADEHEQDLLSAAEWGRIYREDQRPVPARGGRGKMVPLAADVTPDGRPNTIRRRQLFVPSDPADARAALLAKRTARAISFRKDRRHEQQPVDDDVVLCICKGKYDSDDGDVVQCDQCRTWYHLHCIGIPDVAALGPEDAEWYCMACVVVARSDSSDDGEEELVQPTFAPTEEQGTQRSSPDAPMFQALQESPVVWTKKERDVLSTPPRRTTTGSKLAGGAGALPFPSFEARDAPVTPKAPTTPAYLRPPRVWGSSDMPHSLTPGFAALDFYGDDTPFDPTSTPSRGIKFGAAFTTPKAAVSGSPSRRRDSSSRLFGAPGTLEEALRGENETRLRLATPSEREGFWSRHLRRLSAEGHGVAGVWASP</sequence>
<evidence type="ECO:0000313" key="8">
    <source>
        <dbReference type="Proteomes" id="UP000613580"/>
    </source>
</evidence>
<dbReference type="PROSITE" id="PS01359">
    <property type="entry name" value="ZF_PHD_1"/>
    <property type="match status" value="1"/>
</dbReference>
<feature type="region of interest" description="Disordered" evidence="5">
    <location>
        <begin position="717"/>
        <end position="740"/>
    </location>
</feature>
<feature type="region of interest" description="Disordered" evidence="5">
    <location>
        <begin position="328"/>
        <end position="371"/>
    </location>
</feature>
<dbReference type="AlphaFoldDB" id="A0A8H6S9E9"/>
<feature type="region of interest" description="Disordered" evidence="5">
    <location>
        <begin position="1"/>
        <end position="56"/>
    </location>
</feature>
<dbReference type="InterPro" id="IPR013083">
    <property type="entry name" value="Znf_RING/FYVE/PHD"/>
</dbReference>
<dbReference type="InterPro" id="IPR001965">
    <property type="entry name" value="Znf_PHD"/>
</dbReference>
<feature type="region of interest" description="Disordered" evidence="5">
    <location>
        <begin position="379"/>
        <end position="398"/>
    </location>
</feature>
<name>A0A8H6S9E9_MYCCL</name>
<comment type="caution">
    <text evidence="7">The sequence shown here is derived from an EMBL/GenBank/DDBJ whole genome shotgun (WGS) entry which is preliminary data.</text>
</comment>
<gene>
    <name evidence="7" type="ORF">HMN09_01169200</name>
</gene>
<protein>
    <submittedName>
        <fullName evidence="7">PHD-type domain-containing protein</fullName>
    </submittedName>
</protein>
<evidence type="ECO:0000259" key="6">
    <source>
        <dbReference type="PROSITE" id="PS50016"/>
    </source>
</evidence>
<feature type="region of interest" description="Disordered" evidence="5">
    <location>
        <begin position="132"/>
        <end position="181"/>
    </location>
</feature>
<feature type="compositionally biased region" description="Pro residues" evidence="5">
    <location>
        <begin position="1"/>
        <end position="10"/>
    </location>
</feature>
<dbReference type="InterPro" id="IPR019787">
    <property type="entry name" value="Znf_PHD-finger"/>
</dbReference>
<dbReference type="SMART" id="SM00249">
    <property type="entry name" value="PHD"/>
    <property type="match status" value="1"/>
</dbReference>
<feature type="region of interest" description="Disordered" evidence="5">
    <location>
        <begin position="193"/>
        <end position="313"/>
    </location>
</feature>
<feature type="region of interest" description="Disordered" evidence="5">
    <location>
        <begin position="498"/>
        <end position="525"/>
    </location>
</feature>
<feature type="compositionally biased region" description="Basic and acidic residues" evidence="5">
    <location>
        <begin position="248"/>
        <end position="261"/>
    </location>
</feature>
<dbReference type="EMBL" id="JACAZE010000020">
    <property type="protein sequence ID" value="KAF7293740.1"/>
    <property type="molecule type" value="Genomic_DNA"/>
</dbReference>
<evidence type="ECO:0000313" key="7">
    <source>
        <dbReference type="EMBL" id="KAF7293740.1"/>
    </source>
</evidence>
<evidence type="ECO:0000256" key="4">
    <source>
        <dbReference type="PROSITE-ProRule" id="PRU00146"/>
    </source>
</evidence>
<evidence type="ECO:0000256" key="1">
    <source>
        <dbReference type="ARBA" id="ARBA00022723"/>
    </source>
</evidence>
<feature type="compositionally biased region" description="Basic and acidic residues" evidence="5">
    <location>
        <begin position="413"/>
        <end position="422"/>
    </location>
</feature>
<keyword evidence="2 4" id="KW-0863">Zinc-finger</keyword>
<evidence type="ECO:0000256" key="3">
    <source>
        <dbReference type="ARBA" id="ARBA00022833"/>
    </source>
</evidence>
<dbReference type="OrthoDB" id="436852at2759"/>
<feature type="region of interest" description="Disordered" evidence="5">
    <location>
        <begin position="543"/>
        <end position="568"/>
    </location>
</feature>
<feature type="region of interest" description="Disordered" evidence="5">
    <location>
        <begin position="673"/>
        <end position="701"/>
    </location>
</feature>
<dbReference type="PROSITE" id="PS50016">
    <property type="entry name" value="ZF_PHD_2"/>
    <property type="match status" value="1"/>
</dbReference>
<evidence type="ECO:0000256" key="2">
    <source>
        <dbReference type="ARBA" id="ARBA00022771"/>
    </source>
</evidence>
<dbReference type="InterPro" id="IPR019786">
    <property type="entry name" value="Zinc_finger_PHD-type_CS"/>
</dbReference>
<feature type="compositionally biased region" description="Pro residues" evidence="5">
    <location>
        <begin position="145"/>
        <end position="156"/>
    </location>
</feature>
<dbReference type="Proteomes" id="UP000613580">
    <property type="component" value="Unassembled WGS sequence"/>
</dbReference>